<dbReference type="PANTHER" id="PTHR10264:SF19">
    <property type="entry name" value="AT06885P-RELATED"/>
    <property type="match status" value="1"/>
</dbReference>
<dbReference type="Gene3D" id="3.30.479.30">
    <property type="entry name" value="Band 7 domain"/>
    <property type="match status" value="1"/>
</dbReference>
<comment type="similarity">
    <text evidence="1">Belongs to the band 7/mec-2 family.</text>
</comment>
<proteinExistence type="inferred from homology"/>
<dbReference type="Proteomes" id="UP000011625">
    <property type="component" value="Unassembled WGS sequence"/>
</dbReference>
<dbReference type="STRING" id="1227456.C450_00010"/>
<sequence>MIVPVQLGGETAVGALIIVASLILLMITVNSMMEVVGPGEQGVLTVFGRYRRLLNPGINFVPPFISKIYSVSKGMQEVELTDQTAITRDDVVATVDIELFVQVMDAKKAALDVDDYEQKLSTSTVTTLRKILESMDIEDAKEKDAELGSRIEKQLRESAADDPTKSGVVEREDKAVTAS</sequence>
<name>M0NHB6_9EURY</name>
<evidence type="ECO:0000313" key="5">
    <source>
        <dbReference type="EMBL" id="EMA56020.1"/>
    </source>
</evidence>
<dbReference type="AlphaFoldDB" id="M0NHB6"/>
<evidence type="ECO:0000313" key="6">
    <source>
        <dbReference type="Proteomes" id="UP000011625"/>
    </source>
</evidence>
<gene>
    <name evidence="5" type="ORF">C450_00010</name>
</gene>
<feature type="domain" description="Band 7" evidence="4">
    <location>
        <begin position="31"/>
        <end position="176"/>
    </location>
</feature>
<dbReference type="SUPFAM" id="SSF117892">
    <property type="entry name" value="Band 7/SPFH domain"/>
    <property type="match status" value="1"/>
</dbReference>
<organism evidence="5 6">
    <name type="scientific">Halococcus salifodinae DSM 8989</name>
    <dbReference type="NCBI Taxonomy" id="1227456"/>
    <lineage>
        <taxon>Archaea</taxon>
        <taxon>Methanobacteriati</taxon>
        <taxon>Methanobacteriota</taxon>
        <taxon>Stenosarchaea group</taxon>
        <taxon>Halobacteria</taxon>
        <taxon>Halobacteriales</taxon>
        <taxon>Halococcaceae</taxon>
        <taxon>Halococcus</taxon>
    </lineage>
</organism>
<dbReference type="EMBL" id="AOME01000001">
    <property type="protein sequence ID" value="EMA56020.1"/>
    <property type="molecule type" value="Genomic_DNA"/>
</dbReference>
<keyword evidence="3" id="KW-1133">Transmembrane helix</keyword>
<protein>
    <recommendedName>
        <fullName evidence="4">Band 7 domain-containing protein</fullName>
    </recommendedName>
</protein>
<dbReference type="RefSeq" id="WP_005038514.1">
    <property type="nucleotide sequence ID" value="NZ_AOME01000001.1"/>
</dbReference>
<comment type="caution">
    <text evidence="5">The sequence shown here is derived from an EMBL/GenBank/DDBJ whole genome shotgun (WGS) entry which is preliminary data.</text>
</comment>
<evidence type="ECO:0000256" key="1">
    <source>
        <dbReference type="ARBA" id="ARBA00008164"/>
    </source>
</evidence>
<dbReference type="InterPro" id="IPR043202">
    <property type="entry name" value="Band-7_stomatin-like"/>
</dbReference>
<dbReference type="OrthoDB" id="10752at2157"/>
<accession>M0NHB6</accession>
<evidence type="ECO:0000259" key="4">
    <source>
        <dbReference type="SMART" id="SM00244"/>
    </source>
</evidence>
<dbReference type="PANTHER" id="PTHR10264">
    <property type="entry name" value="BAND 7 PROTEIN-RELATED"/>
    <property type="match status" value="1"/>
</dbReference>
<keyword evidence="3" id="KW-0472">Membrane</keyword>
<dbReference type="InterPro" id="IPR001107">
    <property type="entry name" value="Band_7"/>
</dbReference>
<dbReference type="GO" id="GO:0005886">
    <property type="term" value="C:plasma membrane"/>
    <property type="evidence" value="ECO:0007669"/>
    <property type="project" value="InterPro"/>
</dbReference>
<dbReference type="Pfam" id="PF01145">
    <property type="entry name" value="Band_7"/>
    <property type="match status" value="1"/>
</dbReference>
<evidence type="ECO:0000256" key="3">
    <source>
        <dbReference type="SAM" id="Phobius"/>
    </source>
</evidence>
<dbReference type="InterPro" id="IPR036013">
    <property type="entry name" value="Band_7/SPFH_dom_sf"/>
</dbReference>
<dbReference type="SMART" id="SM00244">
    <property type="entry name" value="PHB"/>
    <property type="match status" value="1"/>
</dbReference>
<feature type="region of interest" description="Disordered" evidence="2">
    <location>
        <begin position="142"/>
        <end position="179"/>
    </location>
</feature>
<keyword evidence="6" id="KW-1185">Reference proteome</keyword>
<feature type="transmembrane region" description="Helical" evidence="3">
    <location>
        <begin position="12"/>
        <end position="29"/>
    </location>
</feature>
<keyword evidence="3" id="KW-0812">Transmembrane</keyword>
<reference evidence="5 6" key="1">
    <citation type="journal article" date="2014" name="PLoS Genet.">
        <title>Phylogenetically driven sequencing of extremely halophilic archaea reveals strategies for static and dynamic osmo-response.</title>
        <authorList>
            <person name="Becker E.A."/>
            <person name="Seitzer P.M."/>
            <person name="Tritt A."/>
            <person name="Larsen D."/>
            <person name="Krusor M."/>
            <person name="Yao A.I."/>
            <person name="Wu D."/>
            <person name="Madern D."/>
            <person name="Eisen J.A."/>
            <person name="Darling A.E."/>
            <person name="Facciotti M.T."/>
        </authorList>
    </citation>
    <scope>NUCLEOTIDE SEQUENCE [LARGE SCALE GENOMIC DNA]</scope>
    <source>
        <strain evidence="5 6">DSM 8989</strain>
    </source>
</reference>
<evidence type="ECO:0000256" key="2">
    <source>
        <dbReference type="SAM" id="MobiDB-lite"/>
    </source>
</evidence>